<dbReference type="EMBL" id="BLXT01007498">
    <property type="protein sequence ID" value="GFO39475.1"/>
    <property type="molecule type" value="Genomic_DNA"/>
</dbReference>
<proteinExistence type="predicted"/>
<protein>
    <submittedName>
        <fullName evidence="1">Uncharacterized protein</fullName>
    </submittedName>
</protein>
<gene>
    <name evidence="1" type="ORF">PoB_006598000</name>
</gene>
<sequence>MTHRLQPVKRNIAKNSSGLPGLPKAVQDLYLDWPKFFLEKSDKPIDQHKSSPPTVWGFREKRVAKQIRSNLSANKALTPVNVALFIVSNTRGQQWTRRRAGKAEADNTIEHTRNLNTKQNGRNAMLVMYQLETSTWDRMARDQPVLRWHRQWSDFIAIAVINRT</sequence>
<keyword evidence="2" id="KW-1185">Reference proteome</keyword>
<reference evidence="1 2" key="1">
    <citation type="journal article" date="2021" name="Elife">
        <title>Chloroplast acquisition without the gene transfer in kleptoplastic sea slugs, Plakobranchus ocellatus.</title>
        <authorList>
            <person name="Maeda T."/>
            <person name="Takahashi S."/>
            <person name="Yoshida T."/>
            <person name="Shimamura S."/>
            <person name="Takaki Y."/>
            <person name="Nagai Y."/>
            <person name="Toyoda A."/>
            <person name="Suzuki Y."/>
            <person name="Arimoto A."/>
            <person name="Ishii H."/>
            <person name="Satoh N."/>
            <person name="Nishiyama T."/>
            <person name="Hasebe M."/>
            <person name="Maruyama T."/>
            <person name="Minagawa J."/>
            <person name="Obokata J."/>
            <person name="Shigenobu S."/>
        </authorList>
    </citation>
    <scope>NUCLEOTIDE SEQUENCE [LARGE SCALE GENOMIC DNA]</scope>
</reference>
<comment type="caution">
    <text evidence="1">The sequence shown here is derived from an EMBL/GenBank/DDBJ whole genome shotgun (WGS) entry which is preliminary data.</text>
</comment>
<evidence type="ECO:0000313" key="2">
    <source>
        <dbReference type="Proteomes" id="UP000735302"/>
    </source>
</evidence>
<dbReference type="AlphaFoldDB" id="A0AAV4D5P8"/>
<name>A0AAV4D5P8_9GAST</name>
<evidence type="ECO:0000313" key="1">
    <source>
        <dbReference type="EMBL" id="GFO39475.1"/>
    </source>
</evidence>
<organism evidence="1 2">
    <name type="scientific">Plakobranchus ocellatus</name>
    <dbReference type="NCBI Taxonomy" id="259542"/>
    <lineage>
        <taxon>Eukaryota</taxon>
        <taxon>Metazoa</taxon>
        <taxon>Spiralia</taxon>
        <taxon>Lophotrochozoa</taxon>
        <taxon>Mollusca</taxon>
        <taxon>Gastropoda</taxon>
        <taxon>Heterobranchia</taxon>
        <taxon>Euthyneura</taxon>
        <taxon>Panpulmonata</taxon>
        <taxon>Sacoglossa</taxon>
        <taxon>Placobranchoidea</taxon>
        <taxon>Plakobranchidae</taxon>
        <taxon>Plakobranchus</taxon>
    </lineage>
</organism>
<accession>A0AAV4D5P8</accession>
<dbReference type="Proteomes" id="UP000735302">
    <property type="component" value="Unassembled WGS sequence"/>
</dbReference>